<evidence type="ECO:0000256" key="5">
    <source>
        <dbReference type="ARBA" id="ARBA00093797"/>
    </source>
</evidence>
<keyword evidence="2" id="KW-0963">Cytoplasm</keyword>
<keyword evidence="3" id="KW-1005">Bacterial flagellum biogenesis</keyword>
<protein>
    <recommendedName>
        <fullName evidence="5">Flagellar protein FliT</fullName>
    </recommendedName>
</protein>
<evidence type="ECO:0000256" key="1">
    <source>
        <dbReference type="ARBA" id="ARBA00004514"/>
    </source>
</evidence>
<keyword evidence="6" id="KW-0282">Flagellum</keyword>
<name>A0ABN8X920_9GAMM</name>
<keyword evidence="7" id="KW-1185">Reference proteome</keyword>
<dbReference type="EMBL" id="OX458333">
    <property type="protein sequence ID" value="CAI8952331.1"/>
    <property type="molecule type" value="Genomic_DNA"/>
</dbReference>
<evidence type="ECO:0000256" key="4">
    <source>
        <dbReference type="ARBA" id="ARBA00023186"/>
    </source>
</evidence>
<evidence type="ECO:0000256" key="3">
    <source>
        <dbReference type="ARBA" id="ARBA00022795"/>
    </source>
</evidence>
<keyword evidence="6" id="KW-0966">Cell projection</keyword>
<keyword evidence="4" id="KW-0143">Chaperone</keyword>
<dbReference type="Proteomes" id="UP001162030">
    <property type="component" value="Chromosome"/>
</dbReference>
<dbReference type="InterPro" id="IPR008622">
    <property type="entry name" value="FliT"/>
</dbReference>
<dbReference type="Pfam" id="PF05400">
    <property type="entry name" value="FliT"/>
    <property type="match status" value="1"/>
</dbReference>
<keyword evidence="6" id="KW-0969">Cilium</keyword>
<evidence type="ECO:0000313" key="7">
    <source>
        <dbReference type="Proteomes" id="UP001162030"/>
    </source>
</evidence>
<evidence type="ECO:0000313" key="6">
    <source>
        <dbReference type="EMBL" id="CAI8952331.1"/>
    </source>
</evidence>
<gene>
    <name evidence="6" type="ORF">MSZNOR_4477</name>
</gene>
<reference evidence="6 7" key="1">
    <citation type="submission" date="2023-03" db="EMBL/GenBank/DDBJ databases">
        <authorList>
            <person name="Pearce D."/>
        </authorList>
    </citation>
    <scope>NUCLEOTIDE SEQUENCE [LARGE SCALE GENOMIC DNA]</scope>
    <source>
        <strain evidence="6">Msz</strain>
    </source>
</reference>
<comment type="subcellular location">
    <subcellularLocation>
        <location evidence="1">Cytoplasm</location>
        <location evidence="1">Cytosol</location>
    </subcellularLocation>
</comment>
<sequence length="107" mass="12120">MDVLCKIQSLLAQTLELRKLVEADGDESLARLEALLRSRQISLESFFSKPAAKESEAAVREMIETILTVDAESTRLLEMKKRAIGEQLGRMHQGKQAVLMYDENDRL</sequence>
<evidence type="ECO:0000256" key="2">
    <source>
        <dbReference type="ARBA" id="ARBA00022490"/>
    </source>
</evidence>
<accession>A0ABN8X920</accession>
<organism evidence="6 7">
    <name type="scientific">Methylocaldum szegediense</name>
    <dbReference type="NCBI Taxonomy" id="73780"/>
    <lineage>
        <taxon>Bacteria</taxon>
        <taxon>Pseudomonadati</taxon>
        <taxon>Pseudomonadota</taxon>
        <taxon>Gammaproteobacteria</taxon>
        <taxon>Methylococcales</taxon>
        <taxon>Methylococcaceae</taxon>
        <taxon>Methylocaldum</taxon>
    </lineage>
</organism>
<proteinExistence type="predicted"/>